<reference evidence="1" key="1">
    <citation type="submission" date="2023-11" db="EMBL/GenBank/DDBJ databases">
        <authorList>
            <person name="Poullet M."/>
        </authorList>
    </citation>
    <scope>NUCLEOTIDE SEQUENCE</scope>
    <source>
        <strain evidence="1">E1834</strain>
    </source>
</reference>
<dbReference type="Proteomes" id="UP001497535">
    <property type="component" value="Unassembled WGS sequence"/>
</dbReference>
<proteinExistence type="predicted"/>
<evidence type="ECO:0000313" key="2">
    <source>
        <dbReference type="Proteomes" id="UP001497535"/>
    </source>
</evidence>
<evidence type="ECO:0000313" key="1">
    <source>
        <dbReference type="EMBL" id="CAK5061989.1"/>
    </source>
</evidence>
<dbReference type="EMBL" id="CAVMJV010000018">
    <property type="protein sequence ID" value="CAK5061989.1"/>
    <property type="molecule type" value="Genomic_DNA"/>
</dbReference>
<protein>
    <submittedName>
        <fullName evidence="1">Uncharacterized protein</fullName>
    </submittedName>
</protein>
<keyword evidence="2" id="KW-1185">Reference proteome</keyword>
<accession>A0ACB0YTR8</accession>
<name>A0ACB0YTR8_MELEN</name>
<comment type="caution">
    <text evidence="1">The sequence shown here is derived from an EMBL/GenBank/DDBJ whole genome shotgun (WGS) entry which is preliminary data.</text>
</comment>
<gene>
    <name evidence="1" type="ORF">MENTE1834_LOCUS16383</name>
</gene>
<sequence length="94" mass="10894">MPIKYLTFLPLLSFLHFRLFHYYFLFATLPIFPPLPPPLPSTSHLPPIFYFFNSSFVIGTKSIYPQELASFVFYIPESDGSCFAPPFLSYIPSF</sequence>
<organism evidence="1 2">
    <name type="scientific">Meloidogyne enterolobii</name>
    <name type="common">Root-knot nematode worm</name>
    <name type="synonym">Meloidogyne mayaguensis</name>
    <dbReference type="NCBI Taxonomy" id="390850"/>
    <lineage>
        <taxon>Eukaryota</taxon>
        <taxon>Metazoa</taxon>
        <taxon>Ecdysozoa</taxon>
        <taxon>Nematoda</taxon>
        <taxon>Chromadorea</taxon>
        <taxon>Rhabditida</taxon>
        <taxon>Tylenchina</taxon>
        <taxon>Tylenchomorpha</taxon>
        <taxon>Tylenchoidea</taxon>
        <taxon>Meloidogynidae</taxon>
        <taxon>Meloidogyninae</taxon>
        <taxon>Meloidogyne</taxon>
    </lineage>
</organism>